<comment type="caution">
    <text evidence="2">The sequence shown here is derived from an EMBL/GenBank/DDBJ whole genome shotgun (WGS) entry which is preliminary data.</text>
</comment>
<evidence type="ECO:0000256" key="1">
    <source>
        <dbReference type="SAM" id="Phobius"/>
    </source>
</evidence>
<dbReference type="AlphaFoldDB" id="A0A402BC51"/>
<accession>A0A402BC51</accession>
<dbReference type="Proteomes" id="UP000287171">
    <property type="component" value="Unassembled WGS sequence"/>
</dbReference>
<keyword evidence="1" id="KW-1133">Transmembrane helix</keyword>
<evidence type="ECO:0000313" key="3">
    <source>
        <dbReference type="Proteomes" id="UP000287171"/>
    </source>
</evidence>
<keyword evidence="3" id="KW-1185">Reference proteome</keyword>
<evidence type="ECO:0000313" key="2">
    <source>
        <dbReference type="EMBL" id="GCE28880.1"/>
    </source>
</evidence>
<gene>
    <name evidence="2" type="ORF">KDA_43640</name>
</gene>
<sequence length="49" mass="5510">MIRGRDVKGGELVVRAALLVQARSQPRGQPLLLFLFLFGLLPVYFPSIR</sequence>
<keyword evidence="1" id="KW-0472">Membrane</keyword>
<feature type="transmembrane region" description="Helical" evidence="1">
    <location>
        <begin position="31"/>
        <end position="48"/>
    </location>
</feature>
<name>A0A402BC51_9CHLR</name>
<dbReference type="EMBL" id="BIFT01000001">
    <property type="protein sequence ID" value="GCE28880.1"/>
    <property type="molecule type" value="Genomic_DNA"/>
</dbReference>
<reference evidence="3" key="1">
    <citation type="submission" date="2018-12" db="EMBL/GenBank/DDBJ databases">
        <title>Tengunoibacter tsumagoiensis gen. nov., sp. nov., Dictyobacter kobayashii sp. nov., D. alpinus sp. nov., and D. joshuensis sp. nov. and description of Dictyobacteraceae fam. nov. within the order Ktedonobacterales isolated from Tengu-no-mugimeshi.</title>
        <authorList>
            <person name="Wang C.M."/>
            <person name="Zheng Y."/>
            <person name="Sakai Y."/>
            <person name="Toyoda A."/>
            <person name="Minakuchi Y."/>
            <person name="Abe K."/>
            <person name="Yokota A."/>
            <person name="Yabe S."/>
        </authorList>
    </citation>
    <scope>NUCLEOTIDE SEQUENCE [LARGE SCALE GENOMIC DNA]</scope>
    <source>
        <strain evidence="3">Uno16</strain>
    </source>
</reference>
<protein>
    <submittedName>
        <fullName evidence="2">Uncharacterized protein</fullName>
    </submittedName>
</protein>
<organism evidence="2 3">
    <name type="scientific">Dictyobacter alpinus</name>
    <dbReference type="NCBI Taxonomy" id="2014873"/>
    <lineage>
        <taxon>Bacteria</taxon>
        <taxon>Bacillati</taxon>
        <taxon>Chloroflexota</taxon>
        <taxon>Ktedonobacteria</taxon>
        <taxon>Ktedonobacterales</taxon>
        <taxon>Dictyobacteraceae</taxon>
        <taxon>Dictyobacter</taxon>
    </lineage>
</organism>
<proteinExistence type="predicted"/>
<keyword evidence="1" id="KW-0812">Transmembrane</keyword>